<sequence length="202" mass="22432">MYRPSQNKTPLNPVLGGGSGALSREARRAFGAFEKRDPLKGRLSALKRGAVQTLETCCGYGYGPAKKKITLSSPRGFQGPKKEAHRKNAKRRGFFFFENTAFPPNSRTSRFSRTRKILTKKRSVSCYTLLSEFRLPWPSSDCLEQPTPFMGSHERLASDALTGRLVHPTAPVLLTKSGPLGTLILSRPAFSHARRTSHPFKV</sequence>
<dbReference type="Proteomes" id="UP000827092">
    <property type="component" value="Unassembled WGS sequence"/>
</dbReference>
<evidence type="ECO:0000313" key="3">
    <source>
        <dbReference type="Proteomes" id="UP000827092"/>
    </source>
</evidence>
<keyword evidence="3" id="KW-1185">Reference proteome</keyword>
<feature type="compositionally biased region" description="Polar residues" evidence="1">
    <location>
        <begin position="1"/>
        <end position="10"/>
    </location>
</feature>
<name>A0AAV6TII4_9ARAC</name>
<dbReference type="AlphaFoldDB" id="A0AAV6TII4"/>
<organism evidence="2 3">
    <name type="scientific">Oedothorax gibbosus</name>
    <dbReference type="NCBI Taxonomy" id="931172"/>
    <lineage>
        <taxon>Eukaryota</taxon>
        <taxon>Metazoa</taxon>
        <taxon>Ecdysozoa</taxon>
        <taxon>Arthropoda</taxon>
        <taxon>Chelicerata</taxon>
        <taxon>Arachnida</taxon>
        <taxon>Araneae</taxon>
        <taxon>Araneomorphae</taxon>
        <taxon>Entelegynae</taxon>
        <taxon>Araneoidea</taxon>
        <taxon>Linyphiidae</taxon>
        <taxon>Erigoninae</taxon>
        <taxon>Oedothorax</taxon>
    </lineage>
</organism>
<gene>
    <name evidence="2" type="ORF">JTE90_015675</name>
</gene>
<comment type="caution">
    <text evidence="2">The sequence shown here is derived from an EMBL/GenBank/DDBJ whole genome shotgun (WGS) entry which is preliminary data.</text>
</comment>
<evidence type="ECO:0000313" key="2">
    <source>
        <dbReference type="EMBL" id="KAG8171326.1"/>
    </source>
</evidence>
<feature type="region of interest" description="Disordered" evidence="1">
    <location>
        <begin position="1"/>
        <end position="20"/>
    </location>
</feature>
<accession>A0AAV6TII4</accession>
<proteinExistence type="predicted"/>
<reference evidence="2 3" key="1">
    <citation type="journal article" date="2022" name="Nat. Ecol. Evol.">
        <title>A masculinizing supergene underlies an exaggerated male reproductive morph in a spider.</title>
        <authorList>
            <person name="Hendrickx F."/>
            <person name="De Corte Z."/>
            <person name="Sonet G."/>
            <person name="Van Belleghem S.M."/>
            <person name="Kostlbacher S."/>
            <person name="Vangestel C."/>
        </authorList>
    </citation>
    <scope>NUCLEOTIDE SEQUENCE [LARGE SCALE GENOMIC DNA]</scope>
    <source>
        <strain evidence="2">W744_W776</strain>
    </source>
</reference>
<protein>
    <submittedName>
        <fullName evidence="2">Uncharacterized protein</fullName>
    </submittedName>
</protein>
<dbReference type="EMBL" id="JAFNEN010004143">
    <property type="protein sequence ID" value="KAG8171326.1"/>
    <property type="molecule type" value="Genomic_DNA"/>
</dbReference>
<evidence type="ECO:0000256" key="1">
    <source>
        <dbReference type="SAM" id="MobiDB-lite"/>
    </source>
</evidence>